<evidence type="ECO:0000313" key="6">
    <source>
        <dbReference type="EMBL" id="ACY92524.1"/>
    </source>
</evidence>
<feature type="region of interest" description="Disordered" evidence="4">
    <location>
        <begin position="196"/>
        <end position="220"/>
    </location>
</feature>
<dbReference type="InterPro" id="IPR036388">
    <property type="entry name" value="WH-like_DNA-bd_sf"/>
</dbReference>
<dbReference type="GO" id="GO:0030154">
    <property type="term" value="P:cell differentiation"/>
    <property type="evidence" value="ECO:0007669"/>
    <property type="project" value="TreeGrafter"/>
</dbReference>
<protein>
    <submittedName>
        <fullName evidence="6 8">Forkhead box Q/D-like protein transcription factor</fullName>
    </submittedName>
</protein>
<dbReference type="RefSeq" id="NP_001161545.1">
    <property type="nucleotide sequence ID" value="NM_001168073.1"/>
</dbReference>
<accession>D1LX18</accession>
<sequence>MCSTSSSSLIPYEFKSTEQPTMYAAWGGSGMTQAAFEFHRAQMYNYNSRLRYAGIPGIPTATAHGISPYLHHHPHGADTFTALMAFNKVDPRARLIHEEPKPSHSYIGLIAMAILKSKDRKMVLSDIYQYILDNYPYFRARGPGWRNSIRHNLSLNDCFVKAGRSANGKGHYWAIHPANIDDFTKGDFRRRRAQRKVRKHMGLSVPDDEDSPSPPPVTSAQMKWVNPSFLHSGVSSIGENAATITGHLHQPTKKRLFDVESLLAPETNENKDKSADEDDEVEDCKDTLEHDLKAAQIERNQPNTETAERISEFKSEERSSPNTETCHSPTAKNLRQSPQTNLRSSWTAPTLPPRTNGWPGSAWSIVTPSTRTTYSAGITPIPYGTPTPSPGMDTVQQWQETFSRIMAKSYSKNLQVES</sequence>
<proteinExistence type="evidence at transcript level"/>
<dbReference type="SMART" id="SM00339">
    <property type="entry name" value="FH"/>
    <property type="match status" value="1"/>
</dbReference>
<organism evidence="6">
    <name type="scientific">Saccoglossus kowalevskii</name>
    <name type="common">Acorn worm</name>
    <dbReference type="NCBI Taxonomy" id="10224"/>
    <lineage>
        <taxon>Eukaryota</taxon>
        <taxon>Metazoa</taxon>
        <taxon>Hemichordata</taxon>
        <taxon>Enteropneusta</taxon>
        <taxon>Harrimaniidae</taxon>
        <taxon>Saccoglossus</taxon>
    </lineage>
</organism>
<dbReference type="KEGG" id="sko:100313608"/>
<evidence type="ECO:0000313" key="7">
    <source>
        <dbReference type="Proteomes" id="UP000694865"/>
    </source>
</evidence>
<evidence type="ECO:0000313" key="8">
    <source>
        <dbReference type="RefSeq" id="NP_001161545.1"/>
    </source>
</evidence>
<dbReference type="InterPro" id="IPR036390">
    <property type="entry name" value="WH_DNA-bd_sf"/>
</dbReference>
<dbReference type="AlphaFoldDB" id="D1LX18"/>
<dbReference type="InterPro" id="IPR047519">
    <property type="entry name" value="FH_FOXQ2-like"/>
</dbReference>
<dbReference type="GO" id="GO:0009653">
    <property type="term" value="P:anatomical structure morphogenesis"/>
    <property type="evidence" value="ECO:0007669"/>
    <property type="project" value="TreeGrafter"/>
</dbReference>
<feature type="DNA-binding region" description="Fork-head" evidence="3">
    <location>
        <begin position="101"/>
        <end position="193"/>
    </location>
</feature>
<dbReference type="FunFam" id="1.10.10.10:FF:000352">
    <property type="entry name" value="Forkhead box Q2"/>
    <property type="match status" value="1"/>
</dbReference>
<evidence type="ECO:0000256" key="4">
    <source>
        <dbReference type="SAM" id="MobiDB-lite"/>
    </source>
</evidence>
<dbReference type="Pfam" id="PF00250">
    <property type="entry name" value="Forkhead"/>
    <property type="match status" value="1"/>
</dbReference>
<evidence type="ECO:0000259" key="5">
    <source>
        <dbReference type="PROSITE" id="PS50039"/>
    </source>
</evidence>
<evidence type="ECO:0000256" key="1">
    <source>
        <dbReference type="ARBA" id="ARBA00023125"/>
    </source>
</evidence>
<dbReference type="Gene3D" id="1.10.10.10">
    <property type="entry name" value="Winged helix-like DNA-binding domain superfamily/Winged helix DNA-binding domain"/>
    <property type="match status" value="1"/>
</dbReference>
<keyword evidence="2 3" id="KW-0539">Nucleus</keyword>
<dbReference type="GO" id="GO:0000978">
    <property type="term" value="F:RNA polymerase II cis-regulatory region sequence-specific DNA binding"/>
    <property type="evidence" value="ECO:0007669"/>
    <property type="project" value="TreeGrafter"/>
</dbReference>
<feature type="domain" description="Fork-head" evidence="5">
    <location>
        <begin position="101"/>
        <end position="193"/>
    </location>
</feature>
<dbReference type="SUPFAM" id="SSF46785">
    <property type="entry name" value="Winged helix' DNA-binding domain"/>
    <property type="match status" value="1"/>
</dbReference>
<name>D1LX18_SACKO</name>
<dbReference type="PANTHER" id="PTHR11829">
    <property type="entry name" value="FORKHEAD BOX PROTEIN"/>
    <property type="match status" value="1"/>
</dbReference>
<keyword evidence="1 3" id="KW-0238">DNA-binding</keyword>
<dbReference type="EMBL" id="GU075995">
    <property type="protein sequence ID" value="ACY92524.1"/>
    <property type="molecule type" value="mRNA"/>
</dbReference>
<dbReference type="OrthoDB" id="5954824at2759"/>
<feature type="region of interest" description="Disordered" evidence="4">
    <location>
        <begin position="295"/>
        <end position="361"/>
    </location>
</feature>
<dbReference type="GeneID" id="100313608"/>
<evidence type="ECO:0000256" key="3">
    <source>
        <dbReference type="PROSITE-ProRule" id="PRU00089"/>
    </source>
</evidence>
<dbReference type="PRINTS" id="PR00053">
    <property type="entry name" value="FORKHEAD"/>
</dbReference>
<dbReference type="InterPro" id="IPR001766">
    <property type="entry name" value="Fork_head_dom"/>
</dbReference>
<reference evidence="6" key="2">
    <citation type="submission" date="2009-11" db="EMBL/GenBank/DDBJ databases">
        <title>Evolution of Fox genes in the deuterostome lineage.</title>
        <authorList>
            <person name="Fritzenwanker J.H."/>
            <person name="Gerhart J.J."/>
            <person name="Lowe C.J."/>
        </authorList>
    </citation>
    <scope>NUCLEOTIDE SEQUENCE</scope>
</reference>
<reference evidence="6" key="1">
    <citation type="submission" date="2009-10" db="EMBL/GenBank/DDBJ databases">
        <authorList>
            <person name="Freeman R.M.Jr."/>
            <person name="Wu M.M."/>
            <person name="Gerhart J.J."/>
        </authorList>
    </citation>
    <scope>NUCLEOTIDE SEQUENCE</scope>
</reference>
<dbReference type="GO" id="GO:0000981">
    <property type="term" value="F:DNA-binding transcription factor activity, RNA polymerase II-specific"/>
    <property type="evidence" value="ECO:0007669"/>
    <property type="project" value="TreeGrafter"/>
</dbReference>
<gene>
    <name evidence="8" type="primary">LOC100313608</name>
</gene>
<dbReference type="PROSITE" id="PS00658">
    <property type="entry name" value="FORK_HEAD_2"/>
    <property type="match status" value="1"/>
</dbReference>
<comment type="subcellular location">
    <subcellularLocation>
        <location evidence="3">Nucleus</location>
    </subcellularLocation>
</comment>
<dbReference type="InterPro" id="IPR030456">
    <property type="entry name" value="TF_fork_head_CS_2"/>
</dbReference>
<evidence type="ECO:0000256" key="2">
    <source>
        <dbReference type="ARBA" id="ARBA00023242"/>
    </source>
</evidence>
<feature type="compositionally biased region" description="Polar residues" evidence="4">
    <location>
        <begin position="320"/>
        <end position="348"/>
    </location>
</feature>
<dbReference type="PROSITE" id="PS50039">
    <property type="entry name" value="FORK_HEAD_3"/>
    <property type="match status" value="1"/>
</dbReference>
<dbReference type="CDD" id="cd20035">
    <property type="entry name" value="FH_FOXQ2-like"/>
    <property type="match status" value="1"/>
</dbReference>
<keyword evidence="7" id="KW-1185">Reference proteome</keyword>
<feature type="region of interest" description="Disordered" evidence="4">
    <location>
        <begin position="265"/>
        <end position="284"/>
    </location>
</feature>
<dbReference type="Proteomes" id="UP000694865">
    <property type="component" value="Unplaced"/>
</dbReference>
<reference evidence="8" key="3">
    <citation type="submission" date="2025-05" db="UniProtKB">
        <authorList>
            <consortium name="RefSeq"/>
        </authorList>
    </citation>
    <scope>IDENTIFICATION</scope>
</reference>
<dbReference type="InterPro" id="IPR050211">
    <property type="entry name" value="FOX_domain-containing"/>
</dbReference>
<dbReference type="PANTHER" id="PTHR11829:SF343">
    <property type="entry name" value="FORK-HEAD DOMAIN-CONTAINING PROTEIN"/>
    <property type="match status" value="1"/>
</dbReference>
<dbReference type="GO" id="GO:0005634">
    <property type="term" value="C:nucleus"/>
    <property type="evidence" value="ECO:0007669"/>
    <property type="project" value="UniProtKB-SubCell"/>
</dbReference>
<feature type="compositionally biased region" description="Basic and acidic residues" evidence="4">
    <location>
        <begin position="306"/>
        <end position="319"/>
    </location>
</feature>